<protein>
    <submittedName>
        <fullName evidence="1">Uncharacterized protein</fullName>
    </submittedName>
</protein>
<gene>
    <name evidence="1" type="ORF">HX871_11285</name>
</gene>
<name>A0ABX2QT76_9PSED</name>
<sequence>MSLWCWVATKRTRFGCATWWNCHARNWGNSLRSSQ</sequence>
<dbReference type="Proteomes" id="UP000572863">
    <property type="component" value="Unassembled WGS sequence"/>
</dbReference>
<reference evidence="1 2" key="1">
    <citation type="submission" date="2020-04" db="EMBL/GenBank/DDBJ databases">
        <title>Molecular characterization of pseudomonads from Agaricus bisporus reveal novel blotch 2 pathogens in Western Europe.</title>
        <authorList>
            <person name="Taparia T."/>
            <person name="Krijger M."/>
            <person name="Haynes E."/>
            <person name="Elpinstone J.G."/>
            <person name="Noble R."/>
            <person name="Van Der Wolf J."/>
        </authorList>
    </citation>
    <scope>NUCLEOTIDE SEQUENCE [LARGE SCALE GENOMIC DNA]</scope>
    <source>
        <strain evidence="1 2">P7774</strain>
    </source>
</reference>
<evidence type="ECO:0000313" key="2">
    <source>
        <dbReference type="Proteomes" id="UP000572863"/>
    </source>
</evidence>
<organism evidence="1 2">
    <name type="scientific">Pseudomonas reactans</name>
    <dbReference type="NCBI Taxonomy" id="117680"/>
    <lineage>
        <taxon>Bacteria</taxon>
        <taxon>Pseudomonadati</taxon>
        <taxon>Pseudomonadota</taxon>
        <taxon>Gammaproteobacteria</taxon>
        <taxon>Pseudomonadales</taxon>
        <taxon>Pseudomonadaceae</taxon>
        <taxon>Pseudomonas</taxon>
    </lineage>
</organism>
<keyword evidence="2" id="KW-1185">Reference proteome</keyword>
<evidence type="ECO:0000313" key="1">
    <source>
        <dbReference type="EMBL" id="NWD95003.1"/>
    </source>
</evidence>
<proteinExistence type="predicted"/>
<comment type="caution">
    <text evidence="1">The sequence shown here is derived from an EMBL/GenBank/DDBJ whole genome shotgun (WGS) entry which is preliminary data.</text>
</comment>
<accession>A0ABX2QT76</accession>
<dbReference type="EMBL" id="JACARY010000019">
    <property type="protein sequence ID" value="NWD95003.1"/>
    <property type="molecule type" value="Genomic_DNA"/>
</dbReference>